<name>A0A4C1W0M4_EUMVA</name>
<dbReference type="Proteomes" id="UP000299102">
    <property type="component" value="Unassembled WGS sequence"/>
</dbReference>
<protein>
    <submittedName>
        <fullName evidence="1">Uncharacterized protein</fullName>
    </submittedName>
</protein>
<comment type="caution">
    <text evidence="1">The sequence shown here is derived from an EMBL/GenBank/DDBJ whole genome shotgun (WGS) entry which is preliminary data.</text>
</comment>
<evidence type="ECO:0000313" key="1">
    <source>
        <dbReference type="EMBL" id="GBP44613.1"/>
    </source>
</evidence>
<accession>A0A4C1W0M4</accession>
<reference evidence="1 2" key="1">
    <citation type="journal article" date="2019" name="Commun. Biol.">
        <title>The bagworm genome reveals a unique fibroin gene that provides high tensile strength.</title>
        <authorList>
            <person name="Kono N."/>
            <person name="Nakamura H."/>
            <person name="Ohtoshi R."/>
            <person name="Tomita M."/>
            <person name="Numata K."/>
            <person name="Arakawa K."/>
        </authorList>
    </citation>
    <scope>NUCLEOTIDE SEQUENCE [LARGE SCALE GENOMIC DNA]</scope>
</reference>
<organism evidence="1 2">
    <name type="scientific">Eumeta variegata</name>
    <name type="common">Bagworm moth</name>
    <name type="synonym">Eumeta japonica</name>
    <dbReference type="NCBI Taxonomy" id="151549"/>
    <lineage>
        <taxon>Eukaryota</taxon>
        <taxon>Metazoa</taxon>
        <taxon>Ecdysozoa</taxon>
        <taxon>Arthropoda</taxon>
        <taxon>Hexapoda</taxon>
        <taxon>Insecta</taxon>
        <taxon>Pterygota</taxon>
        <taxon>Neoptera</taxon>
        <taxon>Endopterygota</taxon>
        <taxon>Lepidoptera</taxon>
        <taxon>Glossata</taxon>
        <taxon>Ditrysia</taxon>
        <taxon>Tineoidea</taxon>
        <taxon>Psychidae</taxon>
        <taxon>Oiketicinae</taxon>
        <taxon>Eumeta</taxon>
    </lineage>
</organism>
<evidence type="ECO:0000313" key="2">
    <source>
        <dbReference type="Proteomes" id="UP000299102"/>
    </source>
</evidence>
<sequence length="94" mass="10692">MAEWELCRLQIVTLFPWPAFPSTEKREIARSYTARSHYESFRSSLAPRSADSQRAQSNFVGAINHQPFSASRSDDALRNSERSIALQLSPVSYN</sequence>
<proteinExistence type="predicted"/>
<gene>
    <name evidence="1" type="ORF">EVAR_75070_1</name>
</gene>
<dbReference type="AlphaFoldDB" id="A0A4C1W0M4"/>
<keyword evidence="2" id="KW-1185">Reference proteome</keyword>
<dbReference type="EMBL" id="BGZK01000455">
    <property type="protein sequence ID" value="GBP44613.1"/>
    <property type="molecule type" value="Genomic_DNA"/>
</dbReference>